<dbReference type="Proteomes" id="UP000885660">
    <property type="component" value="Unassembled WGS sequence"/>
</dbReference>
<reference evidence="1" key="1">
    <citation type="journal article" date="2020" name="mSystems">
        <title>Genome- and Community-Level Interaction Insights into Carbon Utilization and Element Cycling Functions of Hydrothermarchaeota in Hydrothermal Sediment.</title>
        <authorList>
            <person name="Zhou Z."/>
            <person name="Liu Y."/>
            <person name="Xu W."/>
            <person name="Pan J."/>
            <person name="Luo Z.H."/>
            <person name="Li M."/>
        </authorList>
    </citation>
    <scope>NUCLEOTIDE SEQUENCE [LARGE SCALE GENOMIC DNA]</scope>
    <source>
        <strain evidence="1">HyVt-219</strain>
    </source>
</reference>
<dbReference type="AlphaFoldDB" id="A0A7V0N044"/>
<organism evidence="1">
    <name type="scientific">Aerophobetes bacterium</name>
    <dbReference type="NCBI Taxonomy" id="2030807"/>
    <lineage>
        <taxon>Bacteria</taxon>
        <taxon>Candidatus Aerophobota</taxon>
    </lineage>
</organism>
<dbReference type="EMBL" id="DRBC01000361">
    <property type="protein sequence ID" value="HDN85289.1"/>
    <property type="molecule type" value="Genomic_DNA"/>
</dbReference>
<evidence type="ECO:0000313" key="1">
    <source>
        <dbReference type="EMBL" id="HDN85289.1"/>
    </source>
</evidence>
<proteinExistence type="predicted"/>
<gene>
    <name evidence="1" type="ORF">ENG47_06020</name>
</gene>
<sequence length="471" mass="54132">MKKAIFSLLIFILILLPGVVYANEKVSLILHPDVLLGVIDESIYQGATYEGGGYFQALTSDKKDVRVEWKEKKGEWRLRIKAVEVDVPVRVSESDVLSDFYWRKGEKEPWVKFTSLNSSQEVARSNKKKETYRIEYKYQPDVNDIPGNYRINLSYNVELYSESDGTWQPVTSDTVSISWQVKTWGIVKVKKTVNLGTIDASIYKNATPEGGGEFGYLESSKNEVFVICNDPDGWILKLLVVDVNYPPRFSSDLLEDFSWKVNGGSYQSGTNLDETAATVDVETRQGSKVYEIGYRYFADLNDIEGEYGIKLKYRLISANHQVKKRDTCQLLWSAQKWILLCGDKNIDLGVLDKSKVSIDSEGHLHFEPLRSLKNPLFVMSNSLEGWVIKLKVSSYSTPPNFEGDLLKDFKWRIRKGKYQSASGLDKKEKKIKEEKEGPLRKVYYIDYRYKPDIDDIQGEYKITLQYSVYPR</sequence>
<protein>
    <submittedName>
        <fullName evidence="1">Uncharacterized protein</fullName>
    </submittedName>
</protein>
<comment type="caution">
    <text evidence="1">The sequence shown here is derived from an EMBL/GenBank/DDBJ whole genome shotgun (WGS) entry which is preliminary data.</text>
</comment>
<name>A0A7V0N044_UNCAE</name>
<accession>A0A7V0N044</accession>